<keyword evidence="2" id="KW-0812">Transmembrane</keyword>
<keyword evidence="3" id="KW-1133">Transmembrane helix</keyword>
<dbReference type="GO" id="GO:0012505">
    <property type="term" value="C:endomembrane system"/>
    <property type="evidence" value="ECO:0007669"/>
    <property type="project" value="UniProtKB-SubCell"/>
</dbReference>
<dbReference type="EMBL" id="CP002859">
    <property type="protein sequence ID" value="AEI49402.1"/>
    <property type="molecule type" value="Genomic_DNA"/>
</dbReference>
<dbReference type="Pfam" id="PF06803">
    <property type="entry name" value="DUF1232"/>
    <property type="match status" value="1"/>
</dbReference>
<reference evidence="7" key="1">
    <citation type="submission" date="2011-06" db="EMBL/GenBank/DDBJ databases">
        <title>The complete genome of chromosome of Runella slithyformis DSM 19594.</title>
        <authorList>
            <consortium name="US DOE Joint Genome Institute (JGI-PGF)"/>
            <person name="Lucas S."/>
            <person name="Han J."/>
            <person name="Lapidus A."/>
            <person name="Bruce D."/>
            <person name="Goodwin L."/>
            <person name="Pitluck S."/>
            <person name="Peters L."/>
            <person name="Kyrpides N."/>
            <person name="Mavromatis K."/>
            <person name="Ivanova N."/>
            <person name="Ovchinnikova G."/>
            <person name="Zhang X."/>
            <person name="Misra M."/>
            <person name="Detter J.C."/>
            <person name="Tapia R."/>
            <person name="Han C."/>
            <person name="Land M."/>
            <person name="Hauser L."/>
            <person name="Markowitz V."/>
            <person name="Cheng J.-F."/>
            <person name="Hugenholtz P."/>
            <person name="Woyke T."/>
            <person name="Wu D."/>
            <person name="Tindall B."/>
            <person name="Faehrich R."/>
            <person name="Brambilla E."/>
            <person name="Klenk H.-P."/>
            <person name="Eisen J.A."/>
        </authorList>
    </citation>
    <scope>NUCLEOTIDE SEQUENCE [LARGE SCALE GENOMIC DNA]</scope>
    <source>
        <strain evidence="7">ATCC 29530 / DSM 19594 / LMG 11500 / NCIMB 11436 / LSU 4</strain>
    </source>
</reference>
<feature type="domain" description="DUF1232" evidence="5">
    <location>
        <begin position="87"/>
        <end position="121"/>
    </location>
</feature>
<accession>A0A7U3ZLK1</accession>
<dbReference type="Proteomes" id="UP000000493">
    <property type="component" value="Chromosome"/>
</dbReference>
<dbReference type="KEGG" id="rsi:Runsl_3017"/>
<evidence type="ECO:0000256" key="1">
    <source>
        <dbReference type="ARBA" id="ARBA00004127"/>
    </source>
</evidence>
<evidence type="ECO:0000259" key="5">
    <source>
        <dbReference type="Pfam" id="PF06803"/>
    </source>
</evidence>
<keyword evidence="7" id="KW-1185">Reference proteome</keyword>
<name>A0A7U3ZLK1_RUNSL</name>
<proteinExistence type="predicted"/>
<dbReference type="RefSeq" id="WP_013928709.1">
    <property type="nucleotide sequence ID" value="NC_015703.1"/>
</dbReference>
<keyword evidence="4" id="KW-0472">Membrane</keyword>
<dbReference type="InterPro" id="IPR010652">
    <property type="entry name" value="DUF1232"/>
</dbReference>
<evidence type="ECO:0000256" key="2">
    <source>
        <dbReference type="ARBA" id="ARBA00022692"/>
    </source>
</evidence>
<reference evidence="6 7" key="2">
    <citation type="journal article" date="2012" name="Stand. Genomic Sci.">
        <title>Complete genome sequence of the aquatic bacterium Runella slithyformis type strain (LSU 4(T)).</title>
        <authorList>
            <person name="Copeland A."/>
            <person name="Zhang X."/>
            <person name="Misra M."/>
            <person name="Lapidus A."/>
            <person name="Nolan M."/>
            <person name="Lucas S."/>
            <person name="Deshpande S."/>
            <person name="Cheng J.F."/>
            <person name="Tapia R."/>
            <person name="Goodwin L.A."/>
            <person name="Pitluck S."/>
            <person name="Liolios K."/>
            <person name="Pagani I."/>
            <person name="Ivanova N."/>
            <person name="Mikhailova N."/>
            <person name="Pati A."/>
            <person name="Chen A."/>
            <person name="Palaniappan K."/>
            <person name="Land M."/>
            <person name="Hauser L."/>
            <person name="Pan C."/>
            <person name="Jeffries C.D."/>
            <person name="Detter J.C."/>
            <person name="Brambilla E.M."/>
            <person name="Rohde M."/>
            <person name="Djao O.D."/>
            <person name="Goker M."/>
            <person name="Sikorski J."/>
            <person name="Tindall B.J."/>
            <person name="Woyke T."/>
            <person name="Bristow J."/>
            <person name="Eisen J.A."/>
            <person name="Markowitz V."/>
            <person name="Hugenholtz P."/>
            <person name="Kyrpides N.C."/>
            <person name="Klenk H.P."/>
            <person name="Mavromatis K."/>
        </authorList>
    </citation>
    <scope>NUCLEOTIDE SEQUENCE [LARGE SCALE GENOMIC DNA]</scope>
    <source>
        <strain evidence="7">ATCC 29530 / DSM 19594 / LMG 11500 / NCIMB 11436 / LSU 4</strain>
    </source>
</reference>
<organism evidence="6 7">
    <name type="scientific">Runella slithyformis (strain ATCC 29530 / DSM 19594 / LMG 11500 / NCIMB 11436 / LSU 4)</name>
    <dbReference type="NCBI Taxonomy" id="761193"/>
    <lineage>
        <taxon>Bacteria</taxon>
        <taxon>Pseudomonadati</taxon>
        <taxon>Bacteroidota</taxon>
        <taxon>Cytophagia</taxon>
        <taxon>Cytophagales</taxon>
        <taxon>Spirosomataceae</taxon>
        <taxon>Runella</taxon>
    </lineage>
</organism>
<sequence>MPSVSTTDNILVRVLKSVFFKSATGKANRYARNTGSLLQLLRDVLSKSNALKGSGYEALRDKVGVLARLLKAYTTGEYKTVPWKTLTRIIAVLIYFLSPIDFIPDILPVVGFTDDIALVLWLFNAIGDDLDAFRQWESKRNTLSID</sequence>
<evidence type="ECO:0000313" key="7">
    <source>
        <dbReference type="Proteomes" id="UP000000493"/>
    </source>
</evidence>
<evidence type="ECO:0000256" key="3">
    <source>
        <dbReference type="ARBA" id="ARBA00022989"/>
    </source>
</evidence>
<evidence type="ECO:0000313" key="6">
    <source>
        <dbReference type="EMBL" id="AEI49402.1"/>
    </source>
</evidence>
<comment type="subcellular location">
    <subcellularLocation>
        <location evidence="1">Endomembrane system</location>
        <topology evidence="1">Multi-pass membrane protein</topology>
    </subcellularLocation>
</comment>
<evidence type="ECO:0000256" key="4">
    <source>
        <dbReference type="ARBA" id="ARBA00023136"/>
    </source>
</evidence>
<dbReference type="AlphaFoldDB" id="A0A7U3ZLK1"/>
<gene>
    <name evidence="6" type="ordered locus">Runsl_3017</name>
</gene>
<protein>
    <recommendedName>
        <fullName evidence="5">DUF1232 domain-containing protein</fullName>
    </recommendedName>
</protein>